<dbReference type="VEuPathDB" id="TriTrypDB:LmjF.23.0580"/>
<dbReference type="InterPro" id="IPR016024">
    <property type="entry name" value="ARM-type_fold"/>
</dbReference>
<reference evidence="2 3" key="1">
    <citation type="journal article" date="2005" name="Science">
        <title>The genome of the kinetoplastid parasite, Leishmania major.</title>
        <authorList>
            <person name="Ivens A.C."/>
            <person name="Peacock C.S."/>
            <person name="Worthey E.A."/>
            <person name="Murphy L."/>
            <person name="Aggarwal G."/>
            <person name="Berriman M."/>
            <person name="Sisk E."/>
            <person name="Rajandream M.A."/>
            <person name="Adlem E."/>
            <person name="Aert R."/>
            <person name="Anupama A."/>
            <person name="Apostolou Z."/>
            <person name="Attipoe P."/>
            <person name="Bason N."/>
            <person name="Bauser C."/>
            <person name="Beck A."/>
            <person name="Beverley S.M."/>
            <person name="Bianchettin G."/>
            <person name="Borzym K."/>
            <person name="Bothe G."/>
            <person name="Bruschi C.V."/>
            <person name="Collins M."/>
            <person name="Cadag E."/>
            <person name="Ciarloni L."/>
            <person name="Clayton C."/>
            <person name="Coulson R.M."/>
            <person name="Cronin A."/>
            <person name="Cruz A.K."/>
            <person name="Davies R.M."/>
            <person name="De Gaudenzi J."/>
            <person name="Dobson D.E."/>
            <person name="Duesterhoeft A."/>
            <person name="Fazelina G."/>
            <person name="Fosker N."/>
            <person name="Frasch A.C."/>
            <person name="Fraser A."/>
            <person name="Fuchs M."/>
            <person name="Gabel C."/>
            <person name="Goble A."/>
            <person name="Goffeau A."/>
            <person name="Harris D."/>
            <person name="Hertz-Fowler C."/>
            <person name="Hilbert H."/>
            <person name="Horn D."/>
            <person name="Huang Y."/>
            <person name="Klages S."/>
            <person name="Knights A."/>
            <person name="Kube M."/>
            <person name="Larke N."/>
            <person name="Litvin L."/>
            <person name="Lord A."/>
            <person name="Louie T."/>
            <person name="Marra M."/>
            <person name="Masuy D."/>
            <person name="Matthews K."/>
            <person name="Michaeli S."/>
            <person name="Mottram J.C."/>
            <person name="Muller-Auer S."/>
            <person name="Munden H."/>
            <person name="Nelson S."/>
            <person name="Norbertczak H."/>
            <person name="Oliver K."/>
            <person name="O'neil S."/>
            <person name="Pentony M."/>
            <person name="Pohl T.M."/>
            <person name="Price C."/>
            <person name="Purnelle B."/>
            <person name="Quail M.A."/>
            <person name="Rabbinowitsch E."/>
            <person name="Reinhardt R."/>
            <person name="Rieger M."/>
            <person name="Rinta J."/>
            <person name="Robben J."/>
            <person name="Robertson L."/>
            <person name="Ruiz J.C."/>
            <person name="Rutter S."/>
            <person name="Saunders D."/>
            <person name="Schafer M."/>
            <person name="Schein J."/>
            <person name="Schwartz D.C."/>
            <person name="Seeger K."/>
            <person name="Seyler A."/>
            <person name="Sharp S."/>
            <person name="Shin H."/>
            <person name="Sivam D."/>
            <person name="Squares R."/>
            <person name="Squares S."/>
            <person name="Tosato V."/>
            <person name="Vogt C."/>
            <person name="Volckaert G."/>
            <person name="Wambutt R."/>
            <person name="Warren T."/>
            <person name="Wedler H."/>
            <person name="Woodward J."/>
            <person name="Zhou S."/>
            <person name="Zimmermann W."/>
            <person name="Smith D.F."/>
            <person name="Blackwell J.M."/>
            <person name="Stuart K.D."/>
            <person name="Barrell B."/>
            <person name="Myler P.J."/>
        </authorList>
    </citation>
    <scope>NUCLEOTIDE SEQUENCE [LARGE SCALE GENOMIC DNA]</scope>
    <source>
        <strain evidence="3">MHOM/IL/81/Friedlin</strain>
    </source>
</reference>
<protein>
    <submittedName>
        <fullName evidence="2">Uncharacterized protein</fullName>
    </submittedName>
</protein>
<dbReference type="AlphaFoldDB" id="Q4QBA5"/>
<dbReference type="EMBL" id="FR796419">
    <property type="protein sequence ID" value="CAJ04297.1"/>
    <property type="molecule type" value="Genomic_DNA"/>
</dbReference>
<dbReference type="Proteomes" id="UP000000542">
    <property type="component" value="Chromosome 23"/>
</dbReference>
<dbReference type="InParanoid" id="Q4QBA5"/>
<dbReference type="VEuPathDB" id="TriTrypDB:LMJFC_230014300"/>
<evidence type="ECO:0000256" key="1">
    <source>
        <dbReference type="SAM" id="MobiDB-lite"/>
    </source>
</evidence>
<feature type="region of interest" description="Disordered" evidence="1">
    <location>
        <begin position="1038"/>
        <end position="1075"/>
    </location>
</feature>
<dbReference type="KEGG" id="lma:LMJF_23_0580"/>
<feature type="region of interest" description="Disordered" evidence="1">
    <location>
        <begin position="370"/>
        <end position="395"/>
    </location>
</feature>
<dbReference type="VEuPathDB" id="TriTrypDB:LMJSD75_230014100"/>
<accession>Q4QBA5</accession>
<dbReference type="OMA" id="ESTRHNE"/>
<dbReference type="VEuPathDB" id="TriTrypDB:LMJLV39_230013800"/>
<feature type="region of interest" description="Disordered" evidence="1">
    <location>
        <begin position="809"/>
        <end position="829"/>
    </location>
</feature>
<evidence type="ECO:0000313" key="2">
    <source>
        <dbReference type="EMBL" id="CAJ04297.1"/>
    </source>
</evidence>
<gene>
    <name evidence="2" type="ORF">LMJF_23_0580</name>
</gene>
<evidence type="ECO:0000313" key="3">
    <source>
        <dbReference type="Proteomes" id="UP000000542"/>
    </source>
</evidence>
<reference evidence="2 3" key="2">
    <citation type="journal article" date="2011" name="Genome Res.">
        <title>Chromosome and gene copy number variation allow major structural change between species and strains of Leishmania.</title>
        <authorList>
            <person name="Rogers M.B."/>
            <person name="Hilley J.D."/>
            <person name="Dickens N.J."/>
            <person name="Wilkes J."/>
            <person name="Bates P.A."/>
            <person name="Depledge D.P."/>
            <person name="Harris D."/>
            <person name="Her Y."/>
            <person name="Herzyk P."/>
            <person name="Imamura H."/>
            <person name="Otto T.D."/>
            <person name="Sanders M."/>
            <person name="Seeger K."/>
            <person name="Dujardin J.C."/>
            <person name="Berriman M."/>
            <person name="Smith D.F."/>
            <person name="Hertz-Fowler C."/>
            <person name="Mottram J.C."/>
        </authorList>
    </citation>
    <scope>NUCLEOTIDE SEQUENCE [LARGE SCALE GENOMIC DNA]</scope>
    <source>
        <strain evidence="3">MHOM/IL/81/Friedlin</strain>
    </source>
</reference>
<feature type="region of interest" description="Disordered" evidence="1">
    <location>
        <begin position="108"/>
        <end position="162"/>
    </location>
</feature>
<dbReference type="SUPFAM" id="SSF48371">
    <property type="entry name" value="ARM repeat"/>
    <property type="match status" value="1"/>
</dbReference>
<name>Q4QBA5_LEIMA</name>
<dbReference type="RefSeq" id="XP_001683393.1">
    <property type="nucleotide sequence ID" value="XM_001683341.1"/>
</dbReference>
<feature type="compositionally biased region" description="Polar residues" evidence="1">
    <location>
        <begin position="815"/>
        <end position="826"/>
    </location>
</feature>
<sequence>MCVISHHKHHGREKEQALYIDIERGARANERGCAARGLAFGSLPPSPSTSQCNLHSSSWRSCRALRRCSSYSCAIPSSADPYPQHGLRGCGHRSEMNRGAHACASPPLPAAGAASEAVSPSFRGRSRGDSAHCSGIASPPSPRRNSSCSPHTGTHRHDPADGFAFSVERPLAMSPLALALQAQWRQLQQDMLSPSALRPEHGDTHTAQMEDDMLRVLRFIAARADMAVKDAVHTVPYLLALGQVPLPSLRTQAVALAALRGVLSSLSGVYGEEAASAFVHDMLLGEHQALQALSLAALIALEGFQAATGMLNGGSTKADEHRRTSSALDSSLAEVSLGRSGHRSLLSRGQGDAQAEGGALRAPRAHLGVSKAPPASLSHVSTTSRLSKGAGTSLEKQTALRGRMVHATLQLLRDAAEMCGPVADALLSSAALLKACVDGLHRLPLPPPLSAGNVAGLAGGLSAGSSEAIYAVYHHHCEDVVSLLLTLLNAESTRHNEASLVLCSFDAPRAVCALAQRLVRTNLFTSGAVCEGSRAVTEEDASMLLWSALKVLGRLTRGCPAGVRLFLSENASVPAFLVQVLTVPVAEIREAGALWVAALLETQPQASAELASGLLDDASLLTMMSSTVSPPKSTTLSSSAPVPVFVASLMEMLRWRGAQMHVFGVSAILCWRWLLLSDPSRVAALLLRDSSLLATLIELILRGAASTSSSSSAALPTRLTALEALHVFALSYALGSIDTRARLEAQVVRGRLSHATLRQLRAHAHIILERTHPGYWNAFPAMEVELVEEAAELSEEMRLAGATVRTCETDETSRGACSSGPSTSSLMRRRGGRGRLAVCISTGAAWRQLVLESVWELTAAVAGEAASTAVRPFSSARSSVTRGRAAASQQQQQPATSPTSAFHPHAGVSTGGSFGASPIRVLTSASSLRAAAATAHLAGSGMAEDMDGDGSGASVLDASAPLILTRAPRTIREATLLPTRQSTTVFRFRVVQQAENLDGLFVQDSMRVVLHLAQHYTQASTQSRASAQISPHVIRAAKERQRGGDPLLHSSPGEIPRSRSRSTSPPLPLGPGASAVMTPPSAIFGTAPRFVDTSARIEKERNPFVPVANLVDRRQAQLKRRQWGVKELQREDVLLFLVHYTHLMTELPDAIAAVEDHLYYLRRQLQLCPTRVVRRRCVLNDLYMNVYPKLHLFLRYVDQQARRSRIVLQLLSTFSGGTIHSGNVLDVYDAVGRCTGLLAAE</sequence>
<feature type="region of interest" description="Disordered" evidence="1">
    <location>
        <begin position="880"/>
        <end position="909"/>
    </location>
</feature>
<feature type="region of interest" description="Disordered" evidence="1">
    <location>
        <begin position="314"/>
        <end position="334"/>
    </location>
</feature>
<dbReference type="GeneID" id="5652042"/>
<feature type="compositionally biased region" description="Low complexity" evidence="1">
    <location>
        <begin position="108"/>
        <end position="121"/>
    </location>
</feature>
<dbReference type="eggNOG" id="ENOG502RZV9">
    <property type="taxonomic scope" value="Eukaryota"/>
</dbReference>
<keyword evidence="3" id="KW-1185">Reference proteome</keyword>
<proteinExistence type="predicted"/>
<organism evidence="2 3">
    <name type="scientific">Leishmania major</name>
    <dbReference type="NCBI Taxonomy" id="5664"/>
    <lineage>
        <taxon>Eukaryota</taxon>
        <taxon>Discoba</taxon>
        <taxon>Euglenozoa</taxon>
        <taxon>Kinetoplastea</taxon>
        <taxon>Metakinetoplastina</taxon>
        <taxon>Trypanosomatida</taxon>
        <taxon>Trypanosomatidae</taxon>
        <taxon>Leishmaniinae</taxon>
        <taxon>Leishmania</taxon>
    </lineage>
</organism>
<dbReference type="HOGENOM" id="CLU_266735_0_0_1"/>
<feature type="compositionally biased region" description="Low complexity" evidence="1">
    <location>
        <begin position="885"/>
        <end position="901"/>
    </location>
</feature>